<keyword evidence="2" id="KW-0547">Nucleotide-binding</keyword>
<dbReference type="Proteomes" id="UP000039865">
    <property type="component" value="Unassembled WGS sequence"/>
</dbReference>
<dbReference type="InterPro" id="IPR004536">
    <property type="entry name" value="SPS/SelD"/>
</dbReference>
<dbReference type="OMA" id="RWNKINM"/>
<evidence type="ECO:0000259" key="7">
    <source>
        <dbReference type="Pfam" id="PF02769"/>
    </source>
</evidence>
<dbReference type="NCBIfam" id="TIGR00476">
    <property type="entry name" value="selD"/>
    <property type="match status" value="1"/>
</dbReference>
<dbReference type="SUPFAM" id="SSF56042">
    <property type="entry name" value="PurM C-terminal domain-like"/>
    <property type="match status" value="1"/>
</dbReference>
<sequence length="315" mass="35456">MWQRRCKVPAATLFKYLKDIGDGSIAKETPDCSVTKYLHDPTKHLISTTDFFYPLVEDPYMQGRIACCNTLSDIYAMGIDRVDHMLMILGVSLQMQEEQREIVTREMIRGFNDCATEAKTIITGGQSIMNPWPIIGGVANVVCDENEYTLPRNGQEGDVIVLTKPLGTQVAVNLNEWRLKPGNERWQKSKQFVTEQEAINAYQLSMESMAHLNINSAKLMKKYKCHGATDITGFGLLGHAQNLATAQLLQGYSAETSGGIFCMLDKNLAKDFMKEHKEVYGQDCWEVGQVVKGSKKATIREDIDIIQIKESFIRD</sequence>
<dbReference type="GO" id="GO:0005737">
    <property type="term" value="C:cytoplasm"/>
    <property type="evidence" value="ECO:0007669"/>
    <property type="project" value="TreeGrafter"/>
</dbReference>
<dbReference type="PIRSF" id="PIRSF036407">
    <property type="entry name" value="Selenphspht_syn"/>
    <property type="match status" value="1"/>
</dbReference>
<dbReference type="InterPro" id="IPR036676">
    <property type="entry name" value="PurM-like_C_sf"/>
</dbReference>
<dbReference type="Pfam" id="PF00586">
    <property type="entry name" value="AIRS"/>
    <property type="match status" value="1"/>
</dbReference>
<dbReference type="PANTHER" id="PTHR10256">
    <property type="entry name" value="SELENIDE, WATER DIKINASE"/>
    <property type="match status" value="1"/>
</dbReference>
<reference evidence="8 9" key="1">
    <citation type="submission" date="2014-06" db="EMBL/GenBank/DDBJ databases">
        <authorList>
            <person name="Swart Estienne"/>
        </authorList>
    </citation>
    <scope>NUCLEOTIDE SEQUENCE [LARGE SCALE GENOMIC DNA]</scope>
    <source>
        <strain evidence="8 9">130c</strain>
    </source>
</reference>
<organism evidence="8 9">
    <name type="scientific">Stylonychia lemnae</name>
    <name type="common">Ciliate</name>
    <dbReference type="NCBI Taxonomy" id="5949"/>
    <lineage>
        <taxon>Eukaryota</taxon>
        <taxon>Sar</taxon>
        <taxon>Alveolata</taxon>
        <taxon>Ciliophora</taxon>
        <taxon>Intramacronucleata</taxon>
        <taxon>Spirotrichea</taxon>
        <taxon>Stichotrichia</taxon>
        <taxon>Sporadotrichida</taxon>
        <taxon>Oxytrichidae</taxon>
        <taxon>Stylonychinae</taxon>
        <taxon>Stylonychia</taxon>
    </lineage>
</organism>
<dbReference type="InterPro" id="IPR016188">
    <property type="entry name" value="PurM-like_N"/>
</dbReference>
<dbReference type="Gene3D" id="3.90.650.10">
    <property type="entry name" value="PurM-like C-terminal domain"/>
    <property type="match status" value="2"/>
</dbReference>
<evidence type="ECO:0000256" key="2">
    <source>
        <dbReference type="ARBA" id="ARBA00022741"/>
    </source>
</evidence>
<accession>A0A078AHH7</accession>
<keyword evidence="9" id="KW-1185">Reference proteome</keyword>
<gene>
    <name evidence="8" type="primary">Contig12833.g13693</name>
    <name evidence="8" type="ORF">STYLEM_10764</name>
</gene>
<proteinExistence type="predicted"/>
<dbReference type="Pfam" id="PF02769">
    <property type="entry name" value="AIRS_C"/>
    <property type="match status" value="1"/>
</dbReference>
<dbReference type="GO" id="GO:0004756">
    <property type="term" value="F:selenide, water dikinase activity"/>
    <property type="evidence" value="ECO:0007669"/>
    <property type="project" value="TreeGrafter"/>
</dbReference>
<dbReference type="AlphaFoldDB" id="A0A078AHH7"/>
<dbReference type="EMBL" id="CCKQ01010235">
    <property type="protein sequence ID" value="CDW81740.1"/>
    <property type="molecule type" value="Genomic_DNA"/>
</dbReference>
<feature type="domain" description="PurM-like N-terminal" evidence="6">
    <location>
        <begin position="31"/>
        <end position="136"/>
    </location>
</feature>
<keyword evidence="5" id="KW-0711">Selenium</keyword>
<evidence type="ECO:0000313" key="9">
    <source>
        <dbReference type="Proteomes" id="UP000039865"/>
    </source>
</evidence>
<keyword evidence="3 8" id="KW-0418">Kinase</keyword>
<dbReference type="InterPro" id="IPR036921">
    <property type="entry name" value="PurM-like_N_sf"/>
</dbReference>
<evidence type="ECO:0000313" key="8">
    <source>
        <dbReference type="EMBL" id="CDW81740.1"/>
    </source>
</evidence>
<evidence type="ECO:0000256" key="4">
    <source>
        <dbReference type="ARBA" id="ARBA00022840"/>
    </source>
</evidence>
<dbReference type="GO" id="GO:0005524">
    <property type="term" value="F:ATP binding"/>
    <property type="evidence" value="ECO:0007669"/>
    <property type="project" value="UniProtKB-KW"/>
</dbReference>
<dbReference type="SUPFAM" id="SSF55326">
    <property type="entry name" value="PurM N-terminal domain-like"/>
    <property type="match status" value="1"/>
</dbReference>
<evidence type="ECO:0000256" key="1">
    <source>
        <dbReference type="ARBA" id="ARBA00022679"/>
    </source>
</evidence>
<protein>
    <submittedName>
        <fullName evidence="8">Low quality protein: water dikinase-like</fullName>
    </submittedName>
</protein>
<keyword evidence="4" id="KW-0067">ATP-binding</keyword>
<name>A0A078AHH7_STYLE</name>
<evidence type="ECO:0000256" key="5">
    <source>
        <dbReference type="ARBA" id="ARBA00023266"/>
    </source>
</evidence>
<dbReference type="OrthoDB" id="409395at2759"/>
<keyword evidence="1" id="KW-0808">Transferase</keyword>
<dbReference type="InterPro" id="IPR010918">
    <property type="entry name" value="PurM-like_C_dom"/>
</dbReference>
<dbReference type="Gene3D" id="3.30.1330.10">
    <property type="entry name" value="PurM-like, N-terminal domain"/>
    <property type="match status" value="1"/>
</dbReference>
<dbReference type="InParanoid" id="A0A078AHH7"/>
<feature type="domain" description="PurM-like C-terminal" evidence="7">
    <location>
        <begin position="155"/>
        <end position="247"/>
    </location>
</feature>
<dbReference type="GO" id="GO:0016260">
    <property type="term" value="P:selenocysteine biosynthetic process"/>
    <property type="evidence" value="ECO:0007669"/>
    <property type="project" value="TreeGrafter"/>
</dbReference>
<dbReference type="PANTHER" id="PTHR10256:SF0">
    <property type="entry name" value="INACTIVE SELENIDE, WATER DIKINASE-LIKE PROTEIN-RELATED"/>
    <property type="match status" value="1"/>
</dbReference>
<evidence type="ECO:0000256" key="3">
    <source>
        <dbReference type="ARBA" id="ARBA00022777"/>
    </source>
</evidence>
<evidence type="ECO:0000259" key="6">
    <source>
        <dbReference type="Pfam" id="PF00586"/>
    </source>
</evidence>